<gene>
    <name evidence="2" type="ORF">FD21_GL001487</name>
</gene>
<dbReference type="PANTHER" id="PTHR11113">
    <property type="entry name" value="N-ACETYLGLUCOSAMINE-6-PHOSPHATE DEACETYLASE"/>
    <property type="match status" value="1"/>
</dbReference>
<protein>
    <recommendedName>
        <fullName evidence="4">Amidohydrolase-related domain-containing protein</fullName>
    </recommendedName>
</protein>
<accession>A0A0R2C5P5</accession>
<proteinExistence type="predicted"/>
<dbReference type="GO" id="GO:0006046">
    <property type="term" value="P:N-acetylglucosamine catabolic process"/>
    <property type="evidence" value="ECO:0007669"/>
    <property type="project" value="TreeGrafter"/>
</dbReference>
<dbReference type="STRING" id="1133569.FD21_GL001487"/>
<evidence type="ECO:0000313" key="2">
    <source>
        <dbReference type="EMBL" id="KRM86666.1"/>
    </source>
</evidence>
<dbReference type="PATRIC" id="fig|1133569.4.peg.1629"/>
<dbReference type="PANTHER" id="PTHR11113:SF14">
    <property type="entry name" value="N-ACETYLGLUCOSAMINE-6-PHOSPHATE DEACETYLASE"/>
    <property type="match status" value="1"/>
</dbReference>
<evidence type="ECO:0008006" key="4">
    <source>
        <dbReference type="Google" id="ProtNLM"/>
    </source>
</evidence>
<evidence type="ECO:0000256" key="1">
    <source>
        <dbReference type="ARBA" id="ARBA00022801"/>
    </source>
</evidence>
<evidence type="ECO:0000313" key="3">
    <source>
        <dbReference type="Proteomes" id="UP000051576"/>
    </source>
</evidence>
<name>A0A0R2C5P5_9LACO</name>
<dbReference type="AlphaFoldDB" id="A0A0R2C5P5"/>
<dbReference type="GO" id="GO:0008448">
    <property type="term" value="F:N-acetylglucosamine-6-phosphate deacetylase activity"/>
    <property type="evidence" value="ECO:0007669"/>
    <property type="project" value="TreeGrafter"/>
</dbReference>
<comment type="caution">
    <text evidence="2">The sequence shown here is derived from an EMBL/GenBank/DDBJ whole genome shotgun (WGS) entry which is preliminary data.</text>
</comment>
<dbReference type="eggNOG" id="COG1820">
    <property type="taxonomic scope" value="Bacteria"/>
</dbReference>
<keyword evidence="1" id="KW-0378">Hydrolase</keyword>
<keyword evidence="3" id="KW-1185">Reference proteome</keyword>
<sequence length="75" mass="8331">MAGSVLQYQDAFRDIMKFTGCGIIEAVLMSAVNQAKEFGLKNQDTLEVGKDADLNISDRGLNLKETYSLGRRFLD</sequence>
<dbReference type="EMBL" id="AYYX01000044">
    <property type="protein sequence ID" value="KRM86666.1"/>
    <property type="molecule type" value="Genomic_DNA"/>
</dbReference>
<organism evidence="2 3">
    <name type="scientific">Liquorilactobacillus vini DSM 20605</name>
    <dbReference type="NCBI Taxonomy" id="1133569"/>
    <lineage>
        <taxon>Bacteria</taxon>
        <taxon>Bacillati</taxon>
        <taxon>Bacillota</taxon>
        <taxon>Bacilli</taxon>
        <taxon>Lactobacillales</taxon>
        <taxon>Lactobacillaceae</taxon>
        <taxon>Liquorilactobacillus</taxon>
    </lineage>
</organism>
<dbReference type="Gene3D" id="3.20.20.140">
    <property type="entry name" value="Metal-dependent hydrolases"/>
    <property type="match status" value="1"/>
</dbReference>
<dbReference type="Gene3D" id="2.30.40.10">
    <property type="entry name" value="Urease, subunit C, domain 1"/>
    <property type="match status" value="1"/>
</dbReference>
<dbReference type="Proteomes" id="UP000051576">
    <property type="component" value="Unassembled WGS sequence"/>
</dbReference>
<reference evidence="2 3" key="1">
    <citation type="journal article" date="2015" name="Genome Announc.">
        <title>Expanding the biotechnology potential of lactobacilli through comparative genomics of 213 strains and associated genera.</title>
        <authorList>
            <person name="Sun Z."/>
            <person name="Harris H.M."/>
            <person name="McCann A."/>
            <person name="Guo C."/>
            <person name="Argimon S."/>
            <person name="Zhang W."/>
            <person name="Yang X."/>
            <person name="Jeffery I.B."/>
            <person name="Cooney J.C."/>
            <person name="Kagawa T.F."/>
            <person name="Liu W."/>
            <person name="Song Y."/>
            <person name="Salvetti E."/>
            <person name="Wrobel A."/>
            <person name="Rasinkangas P."/>
            <person name="Parkhill J."/>
            <person name="Rea M.C."/>
            <person name="O'Sullivan O."/>
            <person name="Ritari J."/>
            <person name="Douillard F.P."/>
            <person name="Paul Ross R."/>
            <person name="Yang R."/>
            <person name="Briner A.E."/>
            <person name="Felis G.E."/>
            <person name="de Vos W.M."/>
            <person name="Barrangou R."/>
            <person name="Klaenhammer T.R."/>
            <person name="Caufield P.W."/>
            <person name="Cui Y."/>
            <person name="Zhang H."/>
            <person name="O'Toole P.W."/>
        </authorList>
    </citation>
    <scope>NUCLEOTIDE SEQUENCE [LARGE SCALE GENOMIC DNA]</scope>
    <source>
        <strain evidence="2 3">DSM 20605</strain>
    </source>
</reference>
<dbReference type="InterPro" id="IPR011059">
    <property type="entry name" value="Metal-dep_hydrolase_composite"/>
</dbReference>